<organism evidence="1 2">
    <name type="scientific">Thermothielavioides terrestris</name>
    <dbReference type="NCBI Taxonomy" id="2587410"/>
    <lineage>
        <taxon>Eukaryota</taxon>
        <taxon>Fungi</taxon>
        <taxon>Dikarya</taxon>
        <taxon>Ascomycota</taxon>
        <taxon>Pezizomycotina</taxon>
        <taxon>Sordariomycetes</taxon>
        <taxon>Sordariomycetidae</taxon>
        <taxon>Sordariales</taxon>
        <taxon>Chaetomiaceae</taxon>
        <taxon>Thermothielavioides</taxon>
    </lineage>
</organism>
<accession>A0A3S5CXQ6</accession>
<dbReference type="EMBL" id="OUUZ01000016">
    <property type="protein sequence ID" value="SPQ26167.1"/>
    <property type="molecule type" value="Genomic_DNA"/>
</dbReference>
<evidence type="ECO:0000313" key="1">
    <source>
        <dbReference type="EMBL" id="SPQ26167.1"/>
    </source>
</evidence>
<sequence>MSAIVASLRDKL</sequence>
<reference evidence="1 2" key="1">
    <citation type="submission" date="2018-04" db="EMBL/GenBank/DDBJ databases">
        <authorList>
            <person name="Huttner S."/>
            <person name="Dainat J."/>
        </authorList>
    </citation>
    <scope>NUCLEOTIDE SEQUENCE [LARGE SCALE GENOMIC DNA]</scope>
</reference>
<gene>
    <name evidence="1" type="ORF">TT172_LOCUS8586</name>
</gene>
<evidence type="ECO:0000313" key="2">
    <source>
        <dbReference type="Proteomes" id="UP000289323"/>
    </source>
</evidence>
<protein>
    <submittedName>
        <fullName evidence="1">Eb82f854-637d-4c30-bcb1-925635b47d4b</fullName>
    </submittedName>
</protein>
<dbReference type="Proteomes" id="UP000289323">
    <property type="component" value="Unassembled WGS sequence"/>
</dbReference>
<name>A0A3S5CXQ6_9PEZI</name>
<proteinExistence type="predicted"/>